<evidence type="ECO:0000313" key="2">
    <source>
        <dbReference type="Proteomes" id="UP001270362"/>
    </source>
</evidence>
<keyword evidence="2" id="KW-1185">Reference proteome</keyword>
<comment type="caution">
    <text evidence="1">The sequence shown here is derived from an EMBL/GenBank/DDBJ whole genome shotgun (WGS) entry which is preliminary data.</text>
</comment>
<dbReference type="EMBL" id="JAULSO010000004">
    <property type="protein sequence ID" value="KAK3683831.1"/>
    <property type="molecule type" value="Genomic_DNA"/>
</dbReference>
<organism evidence="1 2">
    <name type="scientific">Podospora appendiculata</name>
    <dbReference type="NCBI Taxonomy" id="314037"/>
    <lineage>
        <taxon>Eukaryota</taxon>
        <taxon>Fungi</taxon>
        <taxon>Dikarya</taxon>
        <taxon>Ascomycota</taxon>
        <taxon>Pezizomycotina</taxon>
        <taxon>Sordariomycetes</taxon>
        <taxon>Sordariomycetidae</taxon>
        <taxon>Sordariales</taxon>
        <taxon>Podosporaceae</taxon>
        <taxon>Podospora</taxon>
    </lineage>
</organism>
<name>A0AAE1C991_9PEZI</name>
<dbReference type="Proteomes" id="UP001270362">
    <property type="component" value="Unassembled WGS sequence"/>
</dbReference>
<protein>
    <submittedName>
        <fullName evidence="1">Uncharacterized protein</fullName>
    </submittedName>
</protein>
<dbReference type="AlphaFoldDB" id="A0AAE1C991"/>
<accession>A0AAE1C991</accession>
<reference evidence="1" key="1">
    <citation type="journal article" date="2023" name="Mol. Phylogenet. Evol.">
        <title>Genome-scale phylogeny and comparative genomics of the fungal order Sordariales.</title>
        <authorList>
            <person name="Hensen N."/>
            <person name="Bonometti L."/>
            <person name="Westerberg I."/>
            <person name="Brannstrom I.O."/>
            <person name="Guillou S."/>
            <person name="Cros-Aarteil S."/>
            <person name="Calhoun S."/>
            <person name="Haridas S."/>
            <person name="Kuo A."/>
            <person name="Mondo S."/>
            <person name="Pangilinan J."/>
            <person name="Riley R."/>
            <person name="LaButti K."/>
            <person name="Andreopoulos B."/>
            <person name="Lipzen A."/>
            <person name="Chen C."/>
            <person name="Yan M."/>
            <person name="Daum C."/>
            <person name="Ng V."/>
            <person name="Clum A."/>
            <person name="Steindorff A."/>
            <person name="Ohm R.A."/>
            <person name="Martin F."/>
            <person name="Silar P."/>
            <person name="Natvig D.O."/>
            <person name="Lalanne C."/>
            <person name="Gautier V."/>
            <person name="Ament-Velasquez S.L."/>
            <person name="Kruys A."/>
            <person name="Hutchinson M.I."/>
            <person name="Powell A.J."/>
            <person name="Barry K."/>
            <person name="Miller A.N."/>
            <person name="Grigoriev I.V."/>
            <person name="Debuchy R."/>
            <person name="Gladieux P."/>
            <person name="Hiltunen Thoren M."/>
            <person name="Johannesson H."/>
        </authorList>
    </citation>
    <scope>NUCLEOTIDE SEQUENCE</scope>
    <source>
        <strain evidence="1">CBS 314.62</strain>
    </source>
</reference>
<reference evidence="1" key="2">
    <citation type="submission" date="2023-06" db="EMBL/GenBank/DDBJ databases">
        <authorList>
            <consortium name="Lawrence Berkeley National Laboratory"/>
            <person name="Haridas S."/>
            <person name="Hensen N."/>
            <person name="Bonometti L."/>
            <person name="Westerberg I."/>
            <person name="Brannstrom I.O."/>
            <person name="Guillou S."/>
            <person name="Cros-Aarteil S."/>
            <person name="Calhoun S."/>
            <person name="Kuo A."/>
            <person name="Mondo S."/>
            <person name="Pangilinan J."/>
            <person name="Riley R."/>
            <person name="Labutti K."/>
            <person name="Andreopoulos B."/>
            <person name="Lipzen A."/>
            <person name="Chen C."/>
            <person name="Yanf M."/>
            <person name="Daum C."/>
            <person name="Ng V."/>
            <person name="Clum A."/>
            <person name="Steindorff A."/>
            <person name="Ohm R."/>
            <person name="Martin F."/>
            <person name="Silar P."/>
            <person name="Natvig D."/>
            <person name="Lalanne C."/>
            <person name="Gautier V."/>
            <person name="Ament-Velasquez S.L."/>
            <person name="Kruys A."/>
            <person name="Hutchinson M.I."/>
            <person name="Powell A.J."/>
            <person name="Barry K."/>
            <person name="Miller A.N."/>
            <person name="Grigoriev I.V."/>
            <person name="Debuchy R."/>
            <person name="Gladieux P."/>
            <person name="Thoren M.H."/>
            <person name="Johannesson H."/>
        </authorList>
    </citation>
    <scope>NUCLEOTIDE SEQUENCE</scope>
    <source>
        <strain evidence="1">CBS 314.62</strain>
    </source>
</reference>
<evidence type="ECO:0000313" key="1">
    <source>
        <dbReference type="EMBL" id="KAK3683831.1"/>
    </source>
</evidence>
<gene>
    <name evidence="1" type="ORF">B0T22DRAFT_262804</name>
</gene>
<proteinExistence type="predicted"/>
<sequence>MVVSAQGPSCTLTAILTIIFLTTLSTRGKLLAFFVKTACEQEQVSIENTPLSRSFGSVSQPIAWQAFVSEFTPGTCASMHACTCQETSAAWPGYWFCSVVIREYFFRVSQVCGSHPLFLSLSQHHSLPPSKAYLNS</sequence>